<dbReference type="InterPro" id="IPR041667">
    <property type="entry name" value="Cupin_8"/>
</dbReference>
<name>A0A1G4JKV2_9SACH</name>
<evidence type="ECO:0000313" key="4">
    <source>
        <dbReference type="Proteomes" id="UP000190274"/>
    </source>
</evidence>
<dbReference type="PANTHER" id="PTHR12461:SF100">
    <property type="entry name" value="JMJC DOMAIN-CONTAINING PROTEIN 4"/>
    <property type="match status" value="1"/>
</dbReference>
<sequence length="543" mass="60694">MGKRSNSTYVGNAAKKFESLEDSISNEYTKYCPTHNLDAVDTIALPENQDEIDAFLKNYVLERKPCKIIGVESQGSIINELGVNNICDKFPSHDILQVERKVEGGFGSGEKRLRMTFQEFMGRLKMGESELYLTTQYGGDHENSDVDHDDENEGEEEDSTAEELGSEQAFSKAADFSDTESFIMDDAHDDFDEVFSSGQYEEAQESDTDAEEEEKQGETIIAELPSGALRATEANQRVKELYQPPMNSIINILPETPSFVGGLIPQQINLWIGSTAGNQQSDDKSFLSNFDPTATNLGLGRFVPGGGSSSGLHHDHADNIYIPISGHKRFTLFSPKDAGKMYTRGVIRKVYNSGVIDYARCEKSPFWRNLRDDGAIVAEVAHFELQNNPSLADADKERLQKIVDQDERQIDAAYEQGKLDPPSFSSIVPAIIHLDKIEDGLVRDNIYNKAVEHWPLFFKANRIAVDLGPGEMLYLPTGWFHEVTSFGKQGSSTLEDQIHVAVNYWFAPPNGTTTDNLYPNKDNYWSLDYERTMTAVRASRNGP</sequence>
<dbReference type="AlphaFoldDB" id="A0A1G4JKV2"/>
<proteinExistence type="predicted"/>
<dbReference type="SUPFAM" id="SSF51197">
    <property type="entry name" value="Clavaminate synthase-like"/>
    <property type="match status" value="1"/>
</dbReference>
<dbReference type="PROSITE" id="PS51184">
    <property type="entry name" value="JMJC"/>
    <property type="match status" value="1"/>
</dbReference>
<dbReference type="STRING" id="1266660.A0A1G4JKV2"/>
<dbReference type="Proteomes" id="UP000190274">
    <property type="component" value="Chromosome F"/>
</dbReference>
<dbReference type="OrthoDB" id="415358at2759"/>
<feature type="domain" description="JmjC" evidence="2">
    <location>
        <begin position="265"/>
        <end position="521"/>
    </location>
</feature>
<evidence type="ECO:0000313" key="3">
    <source>
        <dbReference type="EMBL" id="SCU91122.1"/>
    </source>
</evidence>
<dbReference type="InterPro" id="IPR003347">
    <property type="entry name" value="JmjC_dom"/>
</dbReference>
<gene>
    <name evidence="3" type="ORF">LADA_0F08218G</name>
</gene>
<feature type="compositionally biased region" description="Acidic residues" evidence="1">
    <location>
        <begin position="202"/>
        <end position="215"/>
    </location>
</feature>
<feature type="region of interest" description="Disordered" evidence="1">
    <location>
        <begin position="198"/>
        <end position="217"/>
    </location>
</feature>
<feature type="region of interest" description="Disordered" evidence="1">
    <location>
        <begin position="137"/>
        <end position="172"/>
    </location>
</feature>
<protein>
    <submittedName>
        <fullName evidence="3">LADA_0F08218g1_1</fullName>
    </submittedName>
</protein>
<feature type="compositionally biased region" description="Acidic residues" evidence="1">
    <location>
        <begin position="147"/>
        <end position="165"/>
    </location>
</feature>
<evidence type="ECO:0000256" key="1">
    <source>
        <dbReference type="SAM" id="MobiDB-lite"/>
    </source>
</evidence>
<dbReference type="Pfam" id="PF13621">
    <property type="entry name" value="Cupin_8"/>
    <property type="match status" value="1"/>
</dbReference>
<accession>A0A1G4JKV2</accession>
<reference evidence="3 4" key="1">
    <citation type="submission" date="2016-03" db="EMBL/GenBank/DDBJ databases">
        <authorList>
            <person name="Devillers H."/>
        </authorList>
    </citation>
    <scope>NUCLEOTIDE SEQUENCE [LARGE SCALE GENOMIC DNA]</scope>
    <source>
        <strain evidence="3">CBS 10888</strain>
    </source>
</reference>
<dbReference type="Gene3D" id="2.60.120.650">
    <property type="entry name" value="Cupin"/>
    <property type="match status" value="1"/>
</dbReference>
<evidence type="ECO:0000259" key="2">
    <source>
        <dbReference type="PROSITE" id="PS51184"/>
    </source>
</evidence>
<dbReference type="PANTHER" id="PTHR12461">
    <property type="entry name" value="HYPOXIA-INDUCIBLE FACTOR 1 ALPHA INHIBITOR-RELATED"/>
    <property type="match status" value="1"/>
</dbReference>
<organism evidence="3 4">
    <name type="scientific">Lachancea dasiensis</name>
    <dbReference type="NCBI Taxonomy" id="1072105"/>
    <lineage>
        <taxon>Eukaryota</taxon>
        <taxon>Fungi</taxon>
        <taxon>Dikarya</taxon>
        <taxon>Ascomycota</taxon>
        <taxon>Saccharomycotina</taxon>
        <taxon>Saccharomycetes</taxon>
        <taxon>Saccharomycetales</taxon>
        <taxon>Saccharomycetaceae</taxon>
        <taxon>Lachancea</taxon>
    </lineage>
</organism>
<dbReference type="EMBL" id="LT598458">
    <property type="protein sequence ID" value="SCU91122.1"/>
    <property type="molecule type" value="Genomic_DNA"/>
</dbReference>
<keyword evidence="4" id="KW-1185">Reference proteome</keyword>